<name>A0A1U7DM42_9RHOB</name>
<dbReference type="PANTHER" id="PTHR32063">
    <property type="match status" value="1"/>
</dbReference>
<feature type="transmembrane region" description="Helical" evidence="1">
    <location>
        <begin position="1056"/>
        <end position="1080"/>
    </location>
</feature>
<dbReference type="InterPro" id="IPR027463">
    <property type="entry name" value="AcrB_DN_DC_subdom"/>
</dbReference>
<dbReference type="InterPro" id="IPR001036">
    <property type="entry name" value="Acrflvin-R"/>
</dbReference>
<dbReference type="Gene3D" id="1.20.1640.10">
    <property type="entry name" value="Multidrug efflux transporter AcrB transmembrane domain"/>
    <property type="match status" value="2"/>
</dbReference>
<dbReference type="Gene3D" id="3.30.70.1430">
    <property type="entry name" value="Multidrug efflux transporter AcrB pore domain"/>
    <property type="match status" value="2"/>
</dbReference>
<keyword evidence="1" id="KW-1133">Transmembrane helix</keyword>
<feature type="transmembrane region" description="Helical" evidence="1">
    <location>
        <begin position="896"/>
        <end position="914"/>
    </location>
</feature>
<dbReference type="STRING" id="1267768.BV394_07470"/>
<feature type="transmembrane region" description="Helical" evidence="1">
    <location>
        <begin position="1108"/>
        <end position="1131"/>
    </location>
</feature>
<dbReference type="PRINTS" id="PR00702">
    <property type="entry name" value="ACRIFLAVINRP"/>
</dbReference>
<gene>
    <name evidence="2" type="ORF">BV394_07470</name>
</gene>
<feature type="transmembrane region" description="Helical" evidence="1">
    <location>
        <begin position="920"/>
        <end position="946"/>
    </location>
</feature>
<dbReference type="GO" id="GO:0005886">
    <property type="term" value="C:plasma membrane"/>
    <property type="evidence" value="ECO:0007669"/>
    <property type="project" value="TreeGrafter"/>
</dbReference>
<keyword evidence="1" id="KW-0812">Transmembrane</keyword>
<organism evidence="2 3">
    <name type="scientific">Brevirhabdus pacifica</name>
    <dbReference type="NCBI Taxonomy" id="1267768"/>
    <lineage>
        <taxon>Bacteria</taxon>
        <taxon>Pseudomonadati</taxon>
        <taxon>Pseudomonadota</taxon>
        <taxon>Alphaproteobacteria</taxon>
        <taxon>Rhodobacterales</taxon>
        <taxon>Paracoccaceae</taxon>
        <taxon>Brevirhabdus</taxon>
    </lineage>
</organism>
<evidence type="ECO:0000313" key="2">
    <source>
        <dbReference type="EMBL" id="APX91041.1"/>
    </source>
</evidence>
<feature type="transmembrane region" description="Helical" evidence="1">
    <location>
        <begin position="429"/>
        <end position="451"/>
    </location>
</feature>
<dbReference type="EMBL" id="CP019124">
    <property type="protein sequence ID" value="APX91041.1"/>
    <property type="molecule type" value="Genomic_DNA"/>
</dbReference>
<feature type="transmembrane region" description="Helical" evidence="1">
    <location>
        <begin position="967"/>
        <end position="986"/>
    </location>
</feature>
<evidence type="ECO:0000313" key="3">
    <source>
        <dbReference type="Proteomes" id="UP000187266"/>
    </source>
</evidence>
<feature type="transmembrane region" description="Helical" evidence="1">
    <location>
        <begin position="870"/>
        <end position="889"/>
    </location>
</feature>
<feature type="transmembrane region" description="Helical" evidence="1">
    <location>
        <begin position="998"/>
        <end position="1023"/>
    </location>
</feature>
<reference evidence="2 3" key="1">
    <citation type="submission" date="2017-01" db="EMBL/GenBank/DDBJ databases">
        <title>Genomic analysis of Xuhuaishuia manganoxidans DY6-4.</title>
        <authorList>
            <person name="Wang X."/>
        </authorList>
    </citation>
    <scope>NUCLEOTIDE SEQUENCE [LARGE SCALE GENOMIC DNA]</scope>
    <source>
        <strain evidence="2 3">DY6-4</strain>
    </source>
</reference>
<dbReference type="SUPFAM" id="SSF82714">
    <property type="entry name" value="Multidrug efflux transporter AcrB TolC docking domain, DN and DC subdomains"/>
    <property type="match status" value="2"/>
</dbReference>
<dbReference type="PANTHER" id="PTHR32063:SF33">
    <property type="entry name" value="RND SUPERFAMILY EFFLUX PUMP PERMEASE COMPONENT"/>
    <property type="match status" value="1"/>
</dbReference>
<keyword evidence="3" id="KW-1185">Reference proteome</keyword>
<dbReference type="SUPFAM" id="SSF82693">
    <property type="entry name" value="Multidrug efflux transporter AcrB pore domain, PN1, PN2, PC1 and PC2 subdomains"/>
    <property type="match status" value="1"/>
</dbReference>
<evidence type="ECO:0000256" key="1">
    <source>
        <dbReference type="SAM" id="Phobius"/>
    </source>
</evidence>
<feature type="transmembrane region" description="Helical" evidence="1">
    <location>
        <begin position="327"/>
        <end position="346"/>
    </location>
</feature>
<keyword evidence="1" id="KW-0472">Membrane</keyword>
<feature type="transmembrane region" description="Helical" evidence="1">
    <location>
        <begin position="521"/>
        <end position="542"/>
    </location>
</feature>
<dbReference type="SUPFAM" id="SSF82866">
    <property type="entry name" value="Multidrug efflux transporter AcrB transmembrane domain"/>
    <property type="match status" value="2"/>
</dbReference>
<feature type="transmembrane region" description="Helical" evidence="1">
    <location>
        <begin position="457"/>
        <end position="476"/>
    </location>
</feature>
<dbReference type="Pfam" id="PF00873">
    <property type="entry name" value="ACR_tran"/>
    <property type="match status" value="1"/>
</dbReference>
<dbReference type="Proteomes" id="UP000187266">
    <property type="component" value="Chromosome"/>
</dbReference>
<sequence length="1146" mass="122506">MGGILSYFTRHRTAANLVLVLMIAAGVVAIPRMRAQFFPDVIIDSVSVSVRWDGAGAEDVDAGIVELLEPVLLAVEGVESSSSTSREGSASIGLEFEPGWDMARAADDVQAAVDAVSNLPEEAEKPEVRRGAWRDRVTDLVVTGPVGVDQLGRLADELVARLFARGVTRTTIRGVAAPETIVEVPTAALIRHDVTMRAIAEAIAEEARADPAGDVSGANARVRTGVAKRSPDQIEAIALRSNPDGSKLLIGDLARVTQEGIDRQRAYFVGPDPAISVRVDRTERGDAIGIQKTVEEVVAEMRASLPRGVDISLIRTRAEAITGRLDLLLDNGLLGLGLVVGLLFLFLNARIALWVAAGIPVAMAAAIALMYAAGLTINMVSLFALIITLGIVVDDAIVVGEHADFRARRLGEPPVVAAENAARRMALPVFSATITTVIAFFALVVVGGRFGDLIKDIPFTVIVVLLASLVECFVILPNHLSHALAHTAKEHWYDLPSRLVNRGFRRFRDGIFRRLMRAVVWARYPVIAAVFALLASQLALFVTGDVTWRFFNAPERGSVSGNFAMVNGASRADTVEMMREMQRATEELAAKYEAEHGTNPLAFVLAEIGGSTGRGLAGADNKDSDLLGSIAIELIDPDLRPYSSFKFVGELQDSVRRHPMLETVSFRGWRSGPGGDALDVQLFNAPTETLKAAAEELKTTLARFGEVSALEDTLAYDKEELILELTAQGQALGFTIDGLGRVLRDRLGGIEAATYPDGPRSATIRVELPEGELTADFLDRTQMRTPGGRYVPLADIVQVTRRSGFSTIQRENGVRLVSVTGDISEDDAARATEIMTELEDVILPAIEERHGVSWRLSGLAEQEGDFLSDALLGFMLCLVGIYLTLAWVFSSWTRPLVVMSVIPFGLVGTIYGHWSWDVPLSMFTVVGLIGMTGIIINDSIVLVTTVDEYSEDRGLFPAIVDAASDRLRPVLLTTLTTVLGLAPLLYESSAQAQFLKPTVITLCYGLAFGMVLVLLMVPALLAVQMDLRRQFVGLRRALGLALGPALGSRHAGGRGVGAVAALAALVVAGLFAATVGHSALRGGIWPGPAGLLSPTLADRLAQAGPAPALAAFVAASAIVVLLAYVLGALALSWRARRARGTDPVRG</sequence>
<dbReference type="AlphaFoldDB" id="A0A1U7DM42"/>
<accession>A0A1U7DM42</accession>
<feature type="transmembrane region" description="Helical" evidence="1">
    <location>
        <begin position="379"/>
        <end position="399"/>
    </location>
</feature>
<dbReference type="GO" id="GO:0042910">
    <property type="term" value="F:xenobiotic transmembrane transporter activity"/>
    <property type="evidence" value="ECO:0007669"/>
    <property type="project" value="TreeGrafter"/>
</dbReference>
<dbReference type="Gene3D" id="3.30.2090.10">
    <property type="entry name" value="Multidrug efflux transporter AcrB TolC docking domain, DN and DC subdomains"/>
    <property type="match status" value="2"/>
</dbReference>
<dbReference type="Gene3D" id="3.30.70.1320">
    <property type="entry name" value="Multidrug efflux transporter AcrB pore domain like"/>
    <property type="match status" value="1"/>
</dbReference>
<feature type="transmembrane region" description="Helical" evidence="1">
    <location>
        <begin position="353"/>
        <end position="373"/>
    </location>
</feature>
<proteinExistence type="predicted"/>
<dbReference type="Gene3D" id="3.30.70.1440">
    <property type="entry name" value="Multidrug efflux transporter AcrB pore domain"/>
    <property type="match status" value="1"/>
</dbReference>
<protein>
    <submittedName>
        <fullName evidence="2">Acriflavine resistance protein B</fullName>
    </submittedName>
</protein>